<sequence>MLLLLLVLLCRTAICRTLLLEDDPCYDDVGRPLRCIPDFVNAAFGRMVVASSSEPTNPARYLTDLNNPSNVTCWTSNINSTETVVNLTLSLGKKYELTYISLQFCGPKPDSLAIYKSMNYGETWLPFQFYSSQCRKVFGKVPNVPLTRSNEQESLCADARIGIEPATGGRVAFSTLEGRPSAYDFDNSPVLQDWVTATDIRVVLVRVHPWSMTTLSPNDTELSTVYSVSDLAIGGRCKCNGHASRCVMGSDGSLACDCKHNTAGRDCEKCKPFHFDRPWRRATAQNVHECIACNCNQHARRCRFNMELYILSGETSGGVCLNCRHNTAGRHCHYCKEGYYRDVTKPITHRKACKACDCHPVGSSGLTCNQTNGQCPCKDGVTGTTCNRCAKGYFQSRSTVAPCIKVFKTDKSKHDTKTDKCGKCPARRKRLNLKKYCKRDYAIQADINSRETVGDWVRFGIHVRHVFKAGPIKLRTGTQSLWISQAEIACSCPKLRLKHSYLILGNNQEGRKYSGLHASRDSTVIEWKDDWPWRMRRFQRRQRNGRCKMS</sequence>
<dbReference type="PROSITE" id="PS51117">
    <property type="entry name" value="LAMININ_NTER"/>
    <property type="match status" value="1"/>
</dbReference>
<evidence type="ECO:0000256" key="9">
    <source>
        <dbReference type="PROSITE-ProRule" id="PRU00460"/>
    </source>
</evidence>
<evidence type="ECO:0000256" key="2">
    <source>
        <dbReference type="ARBA" id="ARBA00015919"/>
    </source>
</evidence>
<dbReference type="GO" id="GO:0070983">
    <property type="term" value="P:dendrite guidance"/>
    <property type="evidence" value="ECO:0007669"/>
    <property type="project" value="UniProtKB-ARBA"/>
</dbReference>
<dbReference type="Proteomes" id="UP000807504">
    <property type="component" value="Unassembled WGS sequence"/>
</dbReference>
<reference evidence="14" key="1">
    <citation type="journal article" date="2020" name="bioRxiv">
        <title>Chromosome-level reference genome of the European wasp spider Argiope bruennichi: a resource for studies on range expansion and evolutionary adaptation.</title>
        <authorList>
            <person name="Sheffer M.M."/>
            <person name="Hoppe A."/>
            <person name="Krehenwinkel H."/>
            <person name="Uhl G."/>
            <person name="Kuss A.W."/>
            <person name="Jensen L."/>
            <person name="Jensen C."/>
            <person name="Gillespie R.G."/>
            <person name="Hoff K.J."/>
            <person name="Prost S."/>
        </authorList>
    </citation>
    <scope>NUCLEOTIDE SEQUENCE</scope>
</reference>
<feature type="disulfide bond" evidence="9">
    <location>
        <begin position="356"/>
        <end position="368"/>
    </location>
</feature>
<feature type="signal peptide" evidence="10">
    <location>
        <begin position="1"/>
        <end position="17"/>
    </location>
</feature>
<evidence type="ECO:0000256" key="6">
    <source>
        <dbReference type="ARBA" id="ARBA00023157"/>
    </source>
</evidence>
<dbReference type="InterPro" id="IPR000742">
    <property type="entry name" value="EGF"/>
</dbReference>
<keyword evidence="8 9" id="KW-0424">Laminin EGF-like domain</keyword>
<dbReference type="InterPro" id="IPR008979">
    <property type="entry name" value="Galactose-bd-like_sf"/>
</dbReference>
<dbReference type="GO" id="GO:0008347">
    <property type="term" value="P:glial cell migration"/>
    <property type="evidence" value="ECO:0007669"/>
    <property type="project" value="UniProtKB-ARBA"/>
</dbReference>
<dbReference type="OrthoDB" id="5984158at2759"/>
<keyword evidence="4 10" id="KW-0732">Signal</keyword>
<dbReference type="SMART" id="SM00643">
    <property type="entry name" value="C345C"/>
    <property type="match status" value="1"/>
</dbReference>
<evidence type="ECO:0000259" key="13">
    <source>
        <dbReference type="PROSITE" id="PS51117"/>
    </source>
</evidence>
<dbReference type="SMART" id="SM00180">
    <property type="entry name" value="EGF_Lam"/>
    <property type="match status" value="3"/>
</dbReference>
<dbReference type="PANTHER" id="PTHR10574">
    <property type="entry name" value="NETRIN/LAMININ-RELATED"/>
    <property type="match status" value="1"/>
</dbReference>
<comment type="caution">
    <text evidence="14">The sequence shown here is derived from an EMBL/GenBank/DDBJ whole genome shotgun (WGS) entry which is preliminary data.</text>
</comment>
<dbReference type="SUPFAM" id="SSF50242">
    <property type="entry name" value="TIMP-like"/>
    <property type="match status" value="1"/>
</dbReference>
<feature type="domain" description="NTR" evidence="12">
    <location>
        <begin position="421"/>
        <end position="547"/>
    </location>
</feature>
<dbReference type="EMBL" id="JABXBU010000002">
    <property type="protein sequence ID" value="KAF8793870.1"/>
    <property type="molecule type" value="Genomic_DNA"/>
</dbReference>
<feature type="disulfide bond" evidence="9">
    <location>
        <begin position="239"/>
        <end position="256"/>
    </location>
</feature>
<dbReference type="InterPro" id="IPR056863">
    <property type="entry name" value="LMN_ATRN_NET-like_EGF"/>
</dbReference>
<evidence type="ECO:0000256" key="8">
    <source>
        <dbReference type="ARBA" id="ARBA00023292"/>
    </source>
</evidence>
<dbReference type="InterPro" id="IPR050440">
    <property type="entry name" value="Laminin/Netrin_ECM"/>
</dbReference>
<dbReference type="GO" id="GO:0044295">
    <property type="term" value="C:axonal growth cone"/>
    <property type="evidence" value="ECO:0007669"/>
    <property type="project" value="UniProtKB-ARBA"/>
</dbReference>
<feature type="disulfide bond" evidence="9">
    <location>
        <begin position="258"/>
        <end position="267"/>
    </location>
</feature>
<evidence type="ECO:0000256" key="7">
    <source>
        <dbReference type="ARBA" id="ARBA00023180"/>
    </source>
</evidence>
<evidence type="ECO:0000256" key="4">
    <source>
        <dbReference type="ARBA" id="ARBA00022729"/>
    </source>
</evidence>
<feature type="domain" description="Laminin EGF-like" evidence="11">
    <location>
        <begin position="356"/>
        <end position="405"/>
    </location>
</feature>
<dbReference type="InterPro" id="IPR002049">
    <property type="entry name" value="LE_dom"/>
</dbReference>
<dbReference type="GO" id="GO:0005576">
    <property type="term" value="C:extracellular region"/>
    <property type="evidence" value="ECO:0007669"/>
    <property type="project" value="UniProtKB-SubCell"/>
</dbReference>
<keyword evidence="15" id="KW-1185">Reference proteome</keyword>
<comment type="caution">
    <text evidence="9">Lacks conserved residue(s) required for the propagation of feature annotation.</text>
</comment>
<dbReference type="PROSITE" id="PS50189">
    <property type="entry name" value="NTR"/>
    <property type="match status" value="1"/>
</dbReference>
<dbReference type="Pfam" id="PF01759">
    <property type="entry name" value="NTR"/>
    <property type="match status" value="1"/>
</dbReference>
<dbReference type="Gene3D" id="2.10.25.10">
    <property type="entry name" value="Laminin"/>
    <property type="match status" value="2"/>
</dbReference>
<evidence type="ECO:0000256" key="10">
    <source>
        <dbReference type="SAM" id="SignalP"/>
    </source>
</evidence>
<dbReference type="GO" id="GO:0009887">
    <property type="term" value="P:animal organ morphogenesis"/>
    <property type="evidence" value="ECO:0007669"/>
    <property type="project" value="TreeGrafter"/>
</dbReference>
<dbReference type="PROSITE" id="PS00022">
    <property type="entry name" value="EGF_1"/>
    <property type="match status" value="1"/>
</dbReference>
<keyword evidence="7" id="KW-0325">Glycoprotein</keyword>
<dbReference type="Pfam" id="PF00053">
    <property type="entry name" value="EGF_laminin"/>
    <property type="match status" value="1"/>
</dbReference>
<evidence type="ECO:0000256" key="1">
    <source>
        <dbReference type="ARBA" id="ARBA00004613"/>
    </source>
</evidence>
<dbReference type="SMART" id="SM00136">
    <property type="entry name" value="LamNT"/>
    <property type="match status" value="1"/>
</dbReference>
<feature type="disulfide bond" evidence="9">
    <location>
        <begin position="377"/>
        <end position="386"/>
    </location>
</feature>
<feature type="domain" description="Laminin N-terminal" evidence="13">
    <location>
        <begin position="1"/>
        <end position="236"/>
    </location>
</feature>
<dbReference type="GO" id="GO:2000289">
    <property type="term" value="P:regulation of photoreceptor cell axon guidance"/>
    <property type="evidence" value="ECO:0007669"/>
    <property type="project" value="UniProtKB-ARBA"/>
</dbReference>
<feature type="disulfide bond" evidence="9">
    <location>
        <begin position="389"/>
        <end position="403"/>
    </location>
</feature>
<dbReference type="AlphaFoldDB" id="A0A8T0FWE2"/>
<dbReference type="FunFam" id="2.10.25.10:FF:000081">
    <property type="entry name" value="Netrin 1"/>
    <property type="match status" value="1"/>
</dbReference>
<keyword evidence="3" id="KW-0964">Secreted</keyword>
<dbReference type="InterPro" id="IPR018933">
    <property type="entry name" value="Netrin_module_non-TIMP"/>
</dbReference>
<dbReference type="InterPro" id="IPR008993">
    <property type="entry name" value="TIMP-like_OB-fold"/>
</dbReference>
<dbReference type="PROSITE" id="PS01248">
    <property type="entry name" value="EGF_LAM_1"/>
    <property type="match status" value="1"/>
</dbReference>
<dbReference type="CDD" id="cd03579">
    <property type="entry name" value="NTR_netrin-1_like"/>
    <property type="match status" value="1"/>
</dbReference>
<evidence type="ECO:0000313" key="15">
    <source>
        <dbReference type="Proteomes" id="UP000807504"/>
    </source>
</evidence>
<dbReference type="GO" id="GO:0005604">
    <property type="term" value="C:basement membrane"/>
    <property type="evidence" value="ECO:0007669"/>
    <property type="project" value="TreeGrafter"/>
</dbReference>
<dbReference type="Gene3D" id="2.60.120.260">
    <property type="entry name" value="Galactose-binding domain-like"/>
    <property type="match status" value="1"/>
</dbReference>
<dbReference type="OMA" id="LAIPWRD"/>
<feature type="chain" id="PRO_5035836911" description="Netrin-1" evidence="10">
    <location>
        <begin position="18"/>
        <end position="550"/>
    </location>
</feature>
<comment type="subcellular location">
    <subcellularLocation>
        <location evidence="1">Secreted</location>
    </subcellularLocation>
</comment>
<dbReference type="FunFam" id="2.10.25.10:FF:000048">
    <property type="entry name" value="Netrin 3"/>
    <property type="match status" value="1"/>
</dbReference>
<dbReference type="InterPro" id="IPR001134">
    <property type="entry name" value="Netrin_domain"/>
</dbReference>
<keyword evidence="5" id="KW-0677">Repeat</keyword>
<dbReference type="PANTHER" id="PTHR10574:SF365">
    <property type="entry name" value="NETRIN-A-RELATED"/>
    <property type="match status" value="1"/>
</dbReference>
<evidence type="ECO:0000259" key="11">
    <source>
        <dbReference type="PROSITE" id="PS50027"/>
    </source>
</evidence>
<dbReference type="Gene3D" id="2.40.50.120">
    <property type="match status" value="1"/>
</dbReference>
<feature type="disulfide bond" evidence="9">
    <location>
        <begin position="358"/>
        <end position="375"/>
    </location>
</feature>
<keyword evidence="6 9" id="KW-1015">Disulfide bond</keyword>
<dbReference type="CDD" id="cd00055">
    <property type="entry name" value="EGF_Lam"/>
    <property type="match status" value="3"/>
</dbReference>
<protein>
    <recommendedName>
        <fullName evidence="2">Netrin-1</fullName>
    </recommendedName>
</protein>
<evidence type="ECO:0000313" key="14">
    <source>
        <dbReference type="EMBL" id="KAF8793870.1"/>
    </source>
</evidence>
<dbReference type="Pfam" id="PF24973">
    <property type="entry name" value="EGF_LMN_ATRN"/>
    <property type="match status" value="2"/>
</dbReference>
<dbReference type="SUPFAM" id="SSF57196">
    <property type="entry name" value="EGF/Laminin"/>
    <property type="match status" value="3"/>
</dbReference>
<dbReference type="PROSITE" id="PS50027">
    <property type="entry name" value="EGF_LAM_2"/>
    <property type="match status" value="2"/>
</dbReference>
<proteinExistence type="predicted"/>
<evidence type="ECO:0000256" key="3">
    <source>
        <dbReference type="ARBA" id="ARBA00022525"/>
    </source>
</evidence>
<evidence type="ECO:0000256" key="5">
    <source>
        <dbReference type="ARBA" id="ARBA00022737"/>
    </source>
</evidence>
<name>A0A8T0FWE2_ARGBR</name>
<dbReference type="InterPro" id="IPR008211">
    <property type="entry name" value="Laminin_N"/>
</dbReference>
<dbReference type="GO" id="GO:0008045">
    <property type="term" value="P:motor neuron axon guidance"/>
    <property type="evidence" value="ECO:0007669"/>
    <property type="project" value="TreeGrafter"/>
</dbReference>
<reference evidence="14" key="2">
    <citation type="submission" date="2020-06" db="EMBL/GenBank/DDBJ databases">
        <authorList>
            <person name="Sheffer M."/>
        </authorList>
    </citation>
    <scope>NUCLEOTIDE SEQUENCE</scope>
</reference>
<dbReference type="Pfam" id="PF00055">
    <property type="entry name" value="Laminin_N"/>
    <property type="match status" value="1"/>
</dbReference>
<organism evidence="14 15">
    <name type="scientific">Argiope bruennichi</name>
    <name type="common">Wasp spider</name>
    <name type="synonym">Aranea bruennichi</name>
    <dbReference type="NCBI Taxonomy" id="94029"/>
    <lineage>
        <taxon>Eukaryota</taxon>
        <taxon>Metazoa</taxon>
        <taxon>Ecdysozoa</taxon>
        <taxon>Arthropoda</taxon>
        <taxon>Chelicerata</taxon>
        <taxon>Arachnida</taxon>
        <taxon>Araneae</taxon>
        <taxon>Araneomorphae</taxon>
        <taxon>Entelegynae</taxon>
        <taxon>Araneoidea</taxon>
        <taxon>Araneidae</taxon>
        <taxon>Argiope</taxon>
    </lineage>
</organism>
<dbReference type="SUPFAM" id="SSF49785">
    <property type="entry name" value="Galactose-binding domain-like"/>
    <property type="match status" value="1"/>
</dbReference>
<accession>A0A8T0FWE2</accession>
<feature type="domain" description="Laminin EGF-like" evidence="11">
    <location>
        <begin position="237"/>
        <end position="292"/>
    </location>
</feature>
<dbReference type="GO" id="GO:0009888">
    <property type="term" value="P:tissue development"/>
    <property type="evidence" value="ECO:0007669"/>
    <property type="project" value="TreeGrafter"/>
</dbReference>
<evidence type="ECO:0000259" key="12">
    <source>
        <dbReference type="PROSITE" id="PS50189"/>
    </source>
</evidence>
<gene>
    <name evidence="14" type="ORF">HNY73_001904</name>
</gene>